<dbReference type="EMBL" id="JBFCZG010000003">
    <property type="protein sequence ID" value="KAL3424599.1"/>
    <property type="molecule type" value="Genomic_DNA"/>
</dbReference>
<dbReference type="PANTHER" id="PTHR11559">
    <property type="entry name" value="CARBOXYLESTERASE"/>
    <property type="match status" value="1"/>
</dbReference>
<dbReference type="Gene3D" id="3.40.50.1820">
    <property type="entry name" value="alpha/beta hydrolase"/>
    <property type="match status" value="1"/>
</dbReference>
<dbReference type="Proteomes" id="UP001629113">
    <property type="component" value="Unassembled WGS sequence"/>
</dbReference>
<dbReference type="SUPFAM" id="SSF53474">
    <property type="entry name" value="alpha/beta-Hydrolases"/>
    <property type="match status" value="1"/>
</dbReference>
<organism evidence="5 6">
    <name type="scientific">Phlyctema vagabunda</name>
    <dbReference type="NCBI Taxonomy" id="108571"/>
    <lineage>
        <taxon>Eukaryota</taxon>
        <taxon>Fungi</taxon>
        <taxon>Dikarya</taxon>
        <taxon>Ascomycota</taxon>
        <taxon>Pezizomycotina</taxon>
        <taxon>Leotiomycetes</taxon>
        <taxon>Helotiales</taxon>
        <taxon>Dermateaceae</taxon>
        <taxon>Phlyctema</taxon>
    </lineage>
</organism>
<protein>
    <recommendedName>
        <fullName evidence="3">Carboxylic ester hydrolase</fullName>
        <ecNumber evidence="3">3.1.1.-</ecNumber>
    </recommendedName>
</protein>
<evidence type="ECO:0000259" key="4">
    <source>
        <dbReference type="Pfam" id="PF00135"/>
    </source>
</evidence>
<feature type="domain" description="Carboxylesterase type B" evidence="4">
    <location>
        <begin position="49"/>
        <end position="578"/>
    </location>
</feature>
<dbReference type="InterPro" id="IPR019826">
    <property type="entry name" value="Carboxylesterase_B_AS"/>
</dbReference>
<proteinExistence type="inferred from homology"/>
<dbReference type="Pfam" id="PF00135">
    <property type="entry name" value="COesterase"/>
    <property type="match status" value="1"/>
</dbReference>
<dbReference type="InterPro" id="IPR002018">
    <property type="entry name" value="CarbesteraseB"/>
</dbReference>
<sequence>MKFSVLSLSALVVATSARSASQAPEVVLHDDPKAPIVDLVYERHQAIVNSKDKFYNFSNIPYAQPPTGQLRFAKPEFINTTSSEVNDGSIGRICPQATPTWVPTALAFILQWTLGLLDWIQGIPDPSSLFADARISEDCLLLDVVVPQEIYDGKDKDDHYPVPVIVWIHGGGFIFGDKNQLSSPAGIFNASTAADGATPRDDGVIYVTLNYRLGAFGWLSSPEFIQEGGVANLGLWDQRLALDWVQQNIAKFGGDPDAVTVIGESAGAASIMHHLVSFGGPKFGRGKGPRPVFKRAILQSPAFFPQADDTQESLIYSTFKMKAKVNSLEELRTTDSKIIKLLLDANNKMIEDSPYGQFIFGPAVDDDLIPAPPGLLLKHGGFWGDAELMLAHNGNEGLLFTSQLAATTAKFREIITASLPSLDPDDLAKVLEMYPLRDGAKYKERVQRTANASAELAVTCNVQYLNEAYKQYARQDSFKYVFNVQPGFHGQDAFFTFYAPPYANFPKSLPLPSFPPFPPIIPNRFSNFSRVTEGTEVLATALQNYVVNFARYGDPNLLEAYPEFLPSEYGILEFTSEPGSGPLDQIGSIVSREDDIWAEDVRSRCDWWQDAPYWNPKDNSLFLMEKMDL</sequence>
<dbReference type="PROSITE" id="PS00122">
    <property type="entry name" value="CARBOXYLESTERASE_B_1"/>
    <property type="match status" value="1"/>
</dbReference>
<comment type="similarity">
    <text evidence="1 3">Belongs to the type-B carboxylesterase/lipase family.</text>
</comment>
<keyword evidence="6" id="KW-1185">Reference proteome</keyword>
<evidence type="ECO:0000313" key="6">
    <source>
        <dbReference type="Proteomes" id="UP001629113"/>
    </source>
</evidence>
<keyword evidence="3" id="KW-0732">Signal</keyword>
<evidence type="ECO:0000313" key="5">
    <source>
        <dbReference type="EMBL" id="KAL3424599.1"/>
    </source>
</evidence>
<dbReference type="InterPro" id="IPR029058">
    <property type="entry name" value="AB_hydrolase_fold"/>
</dbReference>
<evidence type="ECO:0000256" key="2">
    <source>
        <dbReference type="ARBA" id="ARBA00022801"/>
    </source>
</evidence>
<dbReference type="EC" id="3.1.1.-" evidence="3"/>
<evidence type="ECO:0000256" key="3">
    <source>
        <dbReference type="RuleBase" id="RU361235"/>
    </source>
</evidence>
<dbReference type="InterPro" id="IPR050309">
    <property type="entry name" value="Type-B_Carboxylest/Lipase"/>
</dbReference>
<feature type="chain" id="PRO_5044974927" description="Carboxylic ester hydrolase" evidence="3">
    <location>
        <begin position="18"/>
        <end position="629"/>
    </location>
</feature>
<accession>A0ABR4PMP3</accession>
<reference evidence="5 6" key="1">
    <citation type="submission" date="2024-06" db="EMBL/GenBank/DDBJ databases">
        <title>Complete genome of Phlyctema vagabunda strain 19-DSS-EL-015.</title>
        <authorList>
            <person name="Fiorenzani C."/>
        </authorList>
    </citation>
    <scope>NUCLEOTIDE SEQUENCE [LARGE SCALE GENOMIC DNA]</scope>
    <source>
        <strain evidence="5 6">19-DSS-EL-015</strain>
    </source>
</reference>
<keyword evidence="2 3" id="KW-0378">Hydrolase</keyword>
<gene>
    <name evidence="5" type="ORF">PVAG01_03880</name>
</gene>
<comment type="caution">
    <text evidence="5">The sequence shown here is derived from an EMBL/GenBank/DDBJ whole genome shotgun (WGS) entry which is preliminary data.</text>
</comment>
<evidence type="ECO:0000256" key="1">
    <source>
        <dbReference type="ARBA" id="ARBA00005964"/>
    </source>
</evidence>
<name>A0ABR4PMP3_9HELO</name>
<feature type="signal peptide" evidence="3">
    <location>
        <begin position="1"/>
        <end position="17"/>
    </location>
</feature>